<dbReference type="EMBL" id="PVLR01000019">
    <property type="protein sequence ID" value="PRD69104.1"/>
    <property type="molecule type" value="Genomic_DNA"/>
</dbReference>
<sequence length="341" mass="38818">MAEFDNNNLFLTLLNQSPFSSGELKTLISTAPQRYKNHFIEKRNGRGRRLISQPTRELKGLQRSLLSIIDEVIAPSAVAVAYRKGKSIKDHAAPHAKNSYLLKLDFKDFFPSIDWFTISHCFKETGKFSDDEIKIMNFILCRYDSEPISLRGSFKLSIGAPSSPPISNFIMRDFDETLENFCKNESVTYTRYADDLALSCSIPRKLDEVKNFIASILDEKKYLNLFLNEGKTVNVSKKNKRSLVGIVLSNEGVISIGRDKKRLIRATLHKASQGLLTEKQLEKLKGHLSYYINIDRDFVYSLVGKYGFGSVSQVSFETIKYPEVFSARDNLFFGRDDGIPF</sequence>
<accession>A0A2S9KF84</accession>
<dbReference type="InterPro" id="IPR000477">
    <property type="entry name" value="RT_dom"/>
</dbReference>
<dbReference type="RefSeq" id="WP_105729390.1">
    <property type="nucleotide sequence ID" value="NZ_PVLR01000019.1"/>
</dbReference>
<keyword evidence="5" id="KW-0460">Magnesium</keyword>
<evidence type="ECO:0000313" key="12">
    <source>
        <dbReference type="Proteomes" id="UP000238326"/>
    </source>
</evidence>
<proteinExistence type="inferred from homology"/>
<feature type="domain" description="Reverse transcriptase" evidence="10">
    <location>
        <begin position="21"/>
        <end position="248"/>
    </location>
</feature>
<evidence type="ECO:0000256" key="4">
    <source>
        <dbReference type="ARBA" id="ARBA00022723"/>
    </source>
</evidence>
<dbReference type="InterPro" id="IPR043502">
    <property type="entry name" value="DNA/RNA_pol_sf"/>
</dbReference>
<keyword evidence="12" id="KW-1185">Reference proteome</keyword>
<dbReference type="GO" id="GO:0003964">
    <property type="term" value="F:RNA-directed DNA polymerase activity"/>
    <property type="evidence" value="ECO:0007669"/>
    <property type="project" value="UniProtKB-KW"/>
</dbReference>
<dbReference type="NCBIfam" id="NF038233">
    <property type="entry name" value="retron_St85_RT"/>
    <property type="match status" value="1"/>
</dbReference>
<name>A0A2S9KF84_9BURK</name>
<keyword evidence="2" id="KW-0808">Transferase</keyword>
<dbReference type="InterPro" id="IPR051083">
    <property type="entry name" value="GrpII_Intron_Splice-Mob/Def"/>
</dbReference>
<evidence type="ECO:0000313" key="11">
    <source>
        <dbReference type="EMBL" id="PRD69104.1"/>
    </source>
</evidence>
<evidence type="ECO:0000256" key="3">
    <source>
        <dbReference type="ARBA" id="ARBA00022695"/>
    </source>
</evidence>
<protein>
    <recommendedName>
        <fullName evidence="1">RNA-directed DNA polymerase</fullName>
        <ecNumber evidence="1">2.7.7.49</ecNumber>
    </recommendedName>
</protein>
<evidence type="ECO:0000256" key="2">
    <source>
        <dbReference type="ARBA" id="ARBA00022679"/>
    </source>
</evidence>
<evidence type="ECO:0000256" key="7">
    <source>
        <dbReference type="ARBA" id="ARBA00023118"/>
    </source>
</evidence>
<comment type="caution">
    <text evidence="11">The sequence shown here is derived from an EMBL/GenBank/DDBJ whole genome shotgun (WGS) entry which is preliminary data.</text>
</comment>
<keyword evidence="7" id="KW-0051">Antiviral defense</keyword>
<dbReference type="AlphaFoldDB" id="A0A2S9KF84"/>
<dbReference type="EC" id="2.7.7.49" evidence="1"/>
<organism evidence="11 12">
    <name type="scientific">Malikia spinosa</name>
    <dbReference type="NCBI Taxonomy" id="86180"/>
    <lineage>
        <taxon>Bacteria</taxon>
        <taxon>Pseudomonadati</taxon>
        <taxon>Pseudomonadota</taxon>
        <taxon>Betaproteobacteria</taxon>
        <taxon>Burkholderiales</taxon>
        <taxon>Comamonadaceae</taxon>
        <taxon>Malikia</taxon>
    </lineage>
</organism>
<dbReference type="OrthoDB" id="7055795at2"/>
<evidence type="ECO:0000256" key="1">
    <source>
        <dbReference type="ARBA" id="ARBA00012493"/>
    </source>
</evidence>
<reference evidence="11 12" key="1">
    <citation type="submission" date="2018-03" db="EMBL/GenBank/DDBJ databases">
        <title>Comparative genomics illustrates the genes involved in a hyperalkaliphilic mechanisms of Serpentinomonas isolated from highly-alkaline calcium-rich serpentinized springs.</title>
        <authorList>
            <person name="Suzuki S."/>
            <person name="Ishii S."/>
            <person name="Walworth N."/>
            <person name="Bird L."/>
            <person name="Kuenen J.G."/>
            <person name="Nealson K.H."/>
        </authorList>
    </citation>
    <scope>NUCLEOTIDE SEQUENCE [LARGE SCALE GENOMIC DNA]</scope>
    <source>
        <strain evidence="11 12">83</strain>
    </source>
</reference>
<dbReference type="GO" id="GO:0046872">
    <property type="term" value="F:metal ion binding"/>
    <property type="evidence" value="ECO:0007669"/>
    <property type="project" value="UniProtKB-KW"/>
</dbReference>
<dbReference type="CDD" id="cd03487">
    <property type="entry name" value="RT_Bac_retron_II"/>
    <property type="match status" value="1"/>
</dbReference>
<evidence type="ECO:0000256" key="6">
    <source>
        <dbReference type="ARBA" id="ARBA00022918"/>
    </source>
</evidence>
<comment type="similarity">
    <text evidence="8">Belongs to the bacterial reverse transcriptase family.</text>
</comment>
<comment type="catalytic activity">
    <reaction evidence="9">
        <text>DNA(n) + a 2'-deoxyribonucleoside 5'-triphosphate = DNA(n+1) + diphosphate</text>
        <dbReference type="Rhea" id="RHEA:22508"/>
        <dbReference type="Rhea" id="RHEA-COMP:17339"/>
        <dbReference type="Rhea" id="RHEA-COMP:17340"/>
        <dbReference type="ChEBI" id="CHEBI:33019"/>
        <dbReference type="ChEBI" id="CHEBI:61560"/>
        <dbReference type="ChEBI" id="CHEBI:173112"/>
        <dbReference type="EC" id="2.7.7.49"/>
    </reaction>
</comment>
<dbReference type="SUPFAM" id="SSF56672">
    <property type="entry name" value="DNA/RNA polymerases"/>
    <property type="match status" value="1"/>
</dbReference>
<evidence type="ECO:0000256" key="5">
    <source>
        <dbReference type="ARBA" id="ARBA00022842"/>
    </source>
</evidence>
<dbReference type="GO" id="GO:0003723">
    <property type="term" value="F:RNA binding"/>
    <property type="evidence" value="ECO:0007669"/>
    <property type="project" value="InterPro"/>
</dbReference>
<dbReference type="PROSITE" id="PS50878">
    <property type="entry name" value="RT_POL"/>
    <property type="match status" value="1"/>
</dbReference>
<dbReference type="PRINTS" id="PR00866">
    <property type="entry name" value="RNADNAPOLMS"/>
</dbReference>
<keyword evidence="6 11" id="KW-0695">RNA-directed DNA polymerase</keyword>
<keyword evidence="3" id="KW-0548">Nucleotidyltransferase</keyword>
<dbReference type="Pfam" id="PF00078">
    <property type="entry name" value="RVT_1"/>
    <property type="match status" value="1"/>
</dbReference>
<dbReference type="GO" id="GO:0051607">
    <property type="term" value="P:defense response to virus"/>
    <property type="evidence" value="ECO:0007669"/>
    <property type="project" value="UniProtKB-KW"/>
</dbReference>
<dbReference type="PANTHER" id="PTHR34047:SF7">
    <property type="entry name" value="RNA-DIRECTED DNA POLYMERASE"/>
    <property type="match status" value="1"/>
</dbReference>
<evidence type="ECO:0000259" key="10">
    <source>
        <dbReference type="PROSITE" id="PS50878"/>
    </source>
</evidence>
<dbReference type="Proteomes" id="UP000238326">
    <property type="component" value="Unassembled WGS sequence"/>
</dbReference>
<dbReference type="InterPro" id="IPR000123">
    <property type="entry name" value="Reverse_transcriptase_msDNA"/>
</dbReference>
<keyword evidence="4" id="KW-0479">Metal-binding</keyword>
<gene>
    <name evidence="11" type="ORF">C6P61_07945</name>
</gene>
<evidence type="ECO:0000256" key="8">
    <source>
        <dbReference type="ARBA" id="ARBA00034120"/>
    </source>
</evidence>
<evidence type="ECO:0000256" key="9">
    <source>
        <dbReference type="ARBA" id="ARBA00048173"/>
    </source>
</evidence>
<dbReference type="PANTHER" id="PTHR34047">
    <property type="entry name" value="NUCLEAR INTRON MATURASE 1, MITOCHONDRIAL-RELATED"/>
    <property type="match status" value="1"/>
</dbReference>